<feature type="region of interest" description="Disordered" evidence="1">
    <location>
        <begin position="1"/>
        <end position="36"/>
    </location>
</feature>
<feature type="compositionally biased region" description="Polar residues" evidence="1">
    <location>
        <begin position="1"/>
        <end position="11"/>
    </location>
</feature>
<dbReference type="Proteomes" id="UP001180845">
    <property type="component" value="Unassembled WGS sequence"/>
</dbReference>
<accession>A0AAE3Z9G7</accession>
<feature type="transmembrane region" description="Helical" evidence="2">
    <location>
        <begin position="70"/>
        <end position="86"/>
    </location>
</feature>
<proteinExistence type="predicted"/>
<dbReference type="EMBL" id="JAVDXW010000001">
    <property type="protein sequence ID" value="MDR7300782.1"/>
    <property type="molecule type" value="Genomic_DNA"/>
</dbReference>
<evidence type="ECO:0000256" key="1">
    <source>
        <dbReference type="SAM" id="MobiDB-lite"/>
    </source>
</evidence>
<feature type="transmembrane region" description="Helical" evidence="2">
    <location>
        <begin position="42"/>
        <end position="64"/>
    </location>
</feature>
<evidence type="ECO:0000313" key="5">
    <source>
        <dbReference type="Proteomes" id="UP001180845"/>
    </source>
</evidence>
<comment type="caution">
    <text evidence="4">The sequence shown here is derived from an EMBL/GenBank/DDBJ whole genome shotgun (WGS) entry which is preliminary data.</text>
</comment>
<keyword evidence="2" id="KW-0812">Transmembrane</keyword>
<feature type="domain" description="Low molecular weight protein antigen 6 PH" evidence="3">
    <location>
        <begin position="87"/>
        <end position="156"/>
    </location>
</feature>
<keyword evidence="2" id="KW-0472">Membrane</keyword>
<name>A0AAE3Z9G7_9ACTN</name>
<reference evidence="4" key="1">
    <citation type="submission" date="2023-07" db="EMBL/GenBank/DDBJ databases">
        <title>Sequencing the genomes of 1000 actinobacteria strains.</title>
        <authorList>
            <person name="Klenk H.-P."/>
        </authorList>
    </citation>
    <scope>NUCLEOTIDE SEQUENCE</scope>
    <source>
        <strain evidence="4">DSM 45977</strain>
    </source>
</reference>
<organism evidence="4 5">
    <name type="scientific">Haloactinomyces albus</name>
    <dbReference type="NCBI Taxonomy" id="1352928"/>
    <lineage>
        <taxon>Bacteria</taxon>
        <taxon>Bacillati</taxon>
        <taxon>Actinomycetota</taxon>
        <taxon>Actinomycetes</taxon>
        <taxon>Actinopolysporales</taxon>
        <taxon>Actinopolysporaceae</taxon>
        <taxon>Haloactinomyces</taxon>
    </lineage>
</organism>
<evidence type="ECO:0000256" key="2">
    <source>
        <dbReference type="SAM" id="Phobius"/>
    </source>
</evidence>
<dbReference type="AlphaFoldDB" id="A0AAE3Z9G7"/>
<keyword evidence="5" id="KW-1185">Reference proteome</keyword>
<keyword evidence="2" id="KW-1133">Transmembrane helix</keyword>
<gene>
    <name evidence="4" type="ORF">JOF55_000963</name>
</gene>
<dbReference type="RefSeq" id="WP_310270144.1">
    <property type="nucleotide sequence ID" value="NZ_JAVDXW010000001.1"/>
</dbReference>
<evidence type="ECO:0000313" key="4">
    <source>
        <dbReference type="EMBL" id="MDR7300782.1"/>
    </source>
</evidence>
<protein>
    <recommendedName>
        <fullName evidence="3">Low molecular weight protein antigen 6 PH domain-containing protein</fullName>
    </recommendedName>
</protein>
<dbReference type="InterPro" id="IPR019692">
    <property type="entry name" value="CFP-6_PH"/>
</dbReference>
<evidence type="ECO:0000259" key="3">
    <source>
        <dbReference type="Pfam" id="PF10756"/>
    </source>
</evidence>
<dbReference type="Pfam" id="PF10756">
    <property type="entry name" value="bPH_6"/>
    <property type="match status" value="1"/>
</dbReference>
<sequence length="165" mass="17919">MSESSAETGRSGTEAADPTGSTVDHEDSGGVRGRTPTLPDRLTFRITPLAIVGVLTVAVCISPAAAAAPWLLWLYLLPVGLLVWILRMRTTVDSTGLTARNVVRKSRIGWGDLQSLRVNERRWVRAVLHSHREVRLPAVRVRDLSRLAAMSGGRLSDPAAETESE</sequence>